<reference evidence="3" key="1">
    <citation type="submission" date="2020-05" db="EMBL/GenBank/DDBJ databases">
        <authorList>
            <person name="Chiriac C."/>
            <person name="Salcher M."/>
            <person name="Ghai R."/>
            <person name="Kavagutti S V."/>
        </authorList>
    </citation>
    <scope>NUCLEOTIDE SEQUENCE</scope>
</reference>
<evidence type="ECO:0000313" key="2">
    <source>
        <dbReference type="EMBL" id="CAB4156371.1"/>
    </source>
</evidence>
<dbReference type="Pfam" id="PF24299">
    <property type="entry name" value="DUF7483"/>
    <property type="match status" value="2"/>
</dbReference>
<dbReference type="EMBL" id="LR797016">
    <property type="protein sequence ID" value="CAB4181638.1"/>
    <property type="molecule type" value="Genomic_DNA"/>
</dbReference>
<feature type="domain" description="DUF7483" evidence="1">
    <location>
        <begin position="30"/>
        <end position="345"/>
    </location>
</feature>
<organism evidence="3">
    <name type="scientific">uncultured Caudovirales phage</name>
    <dbReference type="NCBI Taxonomy" id="2100421"/>
    <lineage>
        <taxon>Viruses</taxon>
        <taxon>Duplodnaviria</taxon>
        <taxon>Heunggongvirae</taxon>
        <taxon>Uroviricota</taxon>
        <taxon>Caudoviricetes</taxon>
        <taxon>Peduoviridae</taxon>
        <taxon>Maltschvirus</taxon>
        <taxon>Maltschvirus maltsch</taxon>
    </lineage>
</organism>
<evidence type="ECO:0000313" key="3">
    <source>
        <dbReference type="EMBL" id="CAB4181638.1"/>
    </source>
</evidence>
<evidence type="ECO:0000259" key="1">
    <source>
        <dbReference type="Pfam" id="PF24299"/>
    </source>
</evidence>
<gene>
    <name evidence="3" type="ORF">UFOVP1067_56</name>
    <name evidence="2" type="ORF">UFOVP662_56</name>
</gene>
<accession>A0A6J5QL19</accession>
<name>A0A6J5QL19_9CAUD</name>
<protein>
    <recommendedName>
        <fullName evidence="1">DUF7483 domain-containing protein</fullName>
    </recommendedName>
</protein>
<feature type="domain" description="DUF7483" evidence="1">
    <location>
        <begin position="359"/>
        <end position="663"/>
    </location>
</feature>
<sequence length="663" mass="69737">MPLQATSGAASYDGFGGGVAVEPVYIESIFSTYLYAGTNANITINNGIDLAGKGGLVWQKQRTSALPHRLFTTAMALGAELATNSTGQLSNSGNLTAYSSTGFTLFNALSDVGENYVTWTFRKQPKFFDVVTYTGDGAASRNISHALGSKPGFVVIKRTDSTGNWFVAAWRGNTFLVGTDALPFALNSTNGYNLQNGAAATSTTFDPNEVTISSNYGVTPSNANINSATYVAYLFAHDAGGFGLTGTDNVISCGSFTTDGSGNATVSLGYEPQWIMYKSASTSGGDWQIFDSMRGLTMGLDSNLSANSSGAETTSIDWLTPSATGFSTVGAVFYTSATYIYIAIRRGPMKVPTLGTSVYNGITRTGTGAATNITGAGFPIDLLIQHERATSNNIWTTDRLRGTLSNLDTQSTAAENTNSFFQFDKQDGFGLVGAGANVSGRTMIDWVFRRAPSVFDIVCYLGSGTTTVRSHNLTVAPELIIFKYINGAQGTGNWGVIHSITGTQFGKMFLNLNGASLGPYAYTDNQGLAAQPTTTTFTPSPTSSTFNTSANNYVAYLFATCAGVSKVGSYTGNGTTQTINCGFTGGARFVLIKRTDSTGDWYVWDSARGIVAGNDPYLLLNSTAAEVTSTDYVDTYSAGFEISSTAPAAINASGGTFIFLAIA</sequence>
<dbReference type="EMBL" id="LR796635">
    <property type="protein sequence ID" value="CAB4156371.1"/>
    <property type="molecule type" value="Genomic_DNA"/>
</dbReference>
<proteinExistence type="predicted"/>
<dbReference type="InterPro" id="IPR055906">
    <property type="entry name" value="DUF7483"/>
</dbReference>